<dbReference type="EMBL" id="FOSH01000011">
    <property type="protein sequence ID" value="SFK43777.1"/>
    <property type="molecule type" value="Genomic_DNA"/>
</dbReference>
<reference evidence="4" key="1">
    <citation type="submission" date="2016-10" db="EMBL/GenBank/DDBJ databases">
        <authorList>
            <person name="Varghese N."/>
            <person name="Submissions S."/>
        </authorList>
    </citation>
    <scope>NUCLEOTIDE SEQUENCE [LARGE SCALE GENOMIC DNA]</scope>
    <source>
        <strain evidence="4">DSM 11578</strain>
    </source>
</reference>
<dbReference type="Proteomes" id="UP000198924">
    <property type="component" value="Unassembled WGS sequence"/>
</dbReference>
<feature type="chain" id="PRO_5011447449" evidence="2">
    <location>
        <begin position="25"/>
        <end position="207"/>
    </location>
</feature>
<dbReference type="AlphaFoldDB" id="A0A1I3ZI61"/>
<keyword evidence="2" id="KW-0732">Signal</keyword>
<evidence type="ECO:0000313" key="4">
    <source>
        <dbReference type="Proteomes" id="UP000198924"/>
    </source>
</evidence>
<feature type="signal peptide" evidence="2">
    <location>
        <begin position="1"/>
        <end position="24"/>
    </location>
</feature>
<evidence type="ECO:0000256" key="2">
    <source>
        <dbReference type="SAM" id="SignalP"/>
    </source>
</evidence>
<accession>A0A1I3ZI61</accession>
<proteinExistence type="predicted"/>
<dbReference type="RefSeq" id="WP_091714175.1">
    <property type="nucleotide sequence ID" value="NZ_FOSH01000011.1"/>
</dbReference>
<keyword evidence="4" id="KW-1185">Reference proteome</keyword>
<name>A0A1I3ZI61_9GAMM</name>
<sequence length="207" mass="23201">MLRQIFKGLVSASFVFLFCSNVYAESAIDKALEARAMEAISKQEQCFYLLDPKLPSREKVTGARECNVACHKIRSSFNVYKRSSSLNKDYHKSTLIETLQVCEAAYDRVKAAMTPAEQKLHYQQYLDKKNTKPLSPQEKSQAKLKGPREVLQDKSKQPVIDSFLQKCTKGYSEAICNCKADAVIKELNGGGSGMRAIRSVMLKGDIC</sequence>
<protein>
    <submittedName>
        <fullName evidence="3">Uncharacterized protein</fullName>
    </submittedName>
</protein>
<organism evidence="3 4">
    <name type="scientific">Methylophaga sulfidovorans</name>
    <dbReference type="NCBI Taxonomy" id="45496"/>
    <lineage>
        <taxon>Bacteria</taxon>
        <taxon>Pseudomonadati</taxon>
        <taxon>Pseudomonadota</taxon>
        <taxon>Gammaproteobacteria</taxon>
        <taxon>Thiotrichales</taxon>
        <taxon>Piscirickettsiaceae</taxon>
        <taxon>Methylophaga</taxon>
    </lineage>
</organism>
<evidence type="ECO:0000313" key="3">
    <source>
        <dbReference type="EMBL" id="SFK43777.1"/>
    </source>
</evidence>
<evidence type="ECO:0000256" key="1">
    <source>
        <dbReference type="SAM" id="MobiDB-lite"/>
    </source>
</evidence>
<feature type="region of interest" description="Disordered" evidence="1">
    <location>
        <begin position="129"/>
        <end position="149"/>
    </location>
</feature>
<gene>
    <name evidence="3" type="ORF">SAMN04488079_11119</name>
</gene>